<evidence type="ECO:0000256" key="4">
    <source>
        <dbReference type="ARBA" id="ARBA00022538"/>
    </source>
</evidence>
<proteinExistence type="inferred from homology"/>
<keyword evidence="3" id="KW-0813">Transport</keyword>
<feature type="transmembrane region" description="Helical" evidence="13">
    <location>
        <begin position="109"/>
        <end position="128"/>
    </location>
</feature>
<comment type="subcellular location">
    <subcellularLocation>
        <location evidence="1">Membrane</location>
        <topology evidence="1">Multi-pass membrane protein</topology>
    </subcellularLocation>
</comment>
<keyword evidence="6" id="KW-0631">Potassium channel</keyword>
<evidence type="ECO:0000256" key="1">
    <source>
        <dbReference type="ARBA" id="ARBA00004141"/>
    </source>
</evidence>
<dbReference type="GO" id="GO:0015252">
    <property type="term" value="F:proton channel activity"/>
    <property type="evidence" value="ECO:0007669"/>
    <property type="project" value="InterPro"/>
</dbReference>
<keyword evidence="9" id="KW-0406">Ion transport</keyword>
<reference evidence="14 15" key="1">
    <citation type="journal article" date="2016" name="Nat. Commun.">
        <title>Thousands of microbial genomes shed light on interconnected biogeochemical processes in an aquifer system.</title>
        <authorList>
            <person name="Anantharaman K."/>
            <person name="Brown C.T."/>
            <person name="Hug L.A."/>
            <person name="Sharon I."/>
            <person name="Castelle C.J."/>
            <person name="Probst A.J."/>
            <person name="Thomas B.C."/>
            <person name="Singh A."/>
            <person name="Wilkins M.J."/>
            <person name="Karaoz U."/>
            <person name="Brodie E.L."/>
            <person name="Williams K.H."/>
            <person name="Hubbard S.S."/>
            <person name="Banfield J.F."/>
        </authorList>
    </citation>
    <scope>NUCLEOTIDE SEQUENCE [LARGE SCALE GENOMIC DNA]</scope>
</reference>
<comment type="similarity">
    <text evidence="2">Belongs to the TMEM175 family.</text>
</comment>
<dbReference type="GO" id="GO:0005267">
    <property type="term" value="F:potassium channel activity"/>
    <property type="evidence" value="ECO:0007669"/>
    <property type="project" value="UniProtKB-KW"/>
</dbReference>
<evidence type="ECO:0000256" key="9">
    <source>
        <dbReference type="ARBA" id="ARBA00023065"/>
    </source>
</evidence>
<comment type="catalytic activity">
    <reaction evidence="12">
        <text>K(+)(in) = K(+)(out)</text>
        <dbReference type="Rhea" id="RHEA:29463"/>
        <dbReference type="ChEBI" id="CHEBI:29103"/>
    </reaction>
</comment>
<accession>A0A1F6VPK5</accession>
<keyword evidence="11" id="KW-0407">Ion channel</keyword>
<evidence type="ECO:0000256" key="11">
    <source>
        <dbReference type="ARBA" id="ARBA00023303"/>
    </source>
</evidence>
<feature type="transmembrane region" description="Helical" evidence="13">
    <location>
        <begin position="9"/>
        <end position="27"/>
    </location>
</feature>
<evidence type="ECO:0000256" key="3">
    <source>
        <dbReference type="ARBA" id="ARBA00022448"/>
    </source>
</evidence>
<evidence type="ECO:0000256" key="8">
    <source>
        <dbReference type="ARBA" id="ARBA00022989"/>
    </source>
</evidence>
<dbReference type="InterPro" id="IPR010617">
    <property type="entry name" value="TMEM175-like"/>
</dbReference>
<protein>
    <recommendedName>
        <fullName evidence="16">DUF1211 domain-containing membrane protein</fullName>
    </recommendedName>
</protein>
<evidence type="ECO:0000256" key="2">
    <source>
        <dbReference type="ARBA" id="ARBA00006920"/>
    </source>
</evidence>
<keyword evidence="10 13" id="KW-0472">Membrane</keyword>
<organism evidence="14 15">
    <name type="scientific">Candidatus Nomurabacteria bacterium RIFCSPHIGHO2_02_FULL_35_13</name>
    <dbReference type="NCBI Taxonomy" id="1801748"/>
    <lineage>
        <taxon>Bacteria</taxon>
        <taxon>Candidatus Nomuraibacteriota</taxon>
    </lineage>
</organism>
<keyword evidence="7" id="KW-0630">Potassium</keyword>
<evidence type="ECO:0008006" key="16">
    <source>
        <dbReference type="Google" id="ProtNLM"/>
    </source>
</evidence>
<evidence type="ECO:0000256" key="6">
    <source>
        <dbReference type="ARBA" id="ARBA00022826"/>
    </source>
</evidence>
<dbReference type="EMBL" id="MFTY01000006">
    <property type="protein sequence ID" value="OGI71580.1"/>
    <property type="molecule type" value="Genomic_DNA"/>
</dbReference>
<keyword evidence="4" id="KW-0633">Potassium transport</keyword>
<keyword evidence="5 13" id="KW-0812">Transmembrane</keyword>
<feature type="transmembrane region" description="Helical" evidence="13">
    <location>
        <begin position="85"/>
        <end position="103"/>
    </location>
</feature>
<feature type="transmembrane region" description="Helical" evidence="13">
    <location>
        <begin position="39"/>
        <end position="64"/>
    </location>
</feature>
<evidence type="ECO:0000313" key="15">
    <source>
        <dbReference type="Proteomes" id="UP000177112"/>
    </source>
</evidence>
<feature type="transmembrane region" description="Helical" evidence="13">
    <location>
        <begin position="157"/>
        <end position="190"/>
    </location>
</feature>
<gene>
    <name evidence="14" type="ORF">A3B84_02095</name>
</gene>
<dbReference type="Proteomes" id="UP000177112">
    <property type="component" value="Unassembled WGS sequence"/>
</dbReference>
<evidence type="ECO:0000256" key="10">
    <source>
        <dbReference type="ARBA" id="ARBA00023136"/>
    </source>
</evidence>
<dbReference type="PANTHER" id="PTHR31462">
    <property type="entry name" value="ENDOSOMAL/LYSOSOMAL POTASSIUM CHANNEL TMEM175"/>
    <property type="match status" value="1"/>
</dbReference>
<sequence>MKQARLDQLADGIFAIVMTILVFEIRIPEHVGTVSDQTLFQSLLNLFPVFLSYLLSFSLLFTYWRSHHFIESILAKNIDTRFSNLNAVFFFFVALVPFSSHFLGKYGYSKTAVIFFAINIIFIGFSLFRMRQYVINSKTIENAPFTKTENEHANMHILFPIGAAVVAILVSFFSTSIAIILFTLAILFNFLEKSTKFSFFFIDLFRNKN</sequence>
<dbReference type="Pfam" id="PF06736">
    <property type="entry name" value="TMEM175"/>
    <property type="match status" value="1"/>
</dbReference>
<dbReference type="PANTHER" id="PTHR31462:SF5">
    <property type="entry name" value="ENDOSOMAL_LYSOSOMAL PROTON CHANNEL TMEM175"/>
    <property type="match status" value="1"/>
</dbReference>
<dbReference type="STRING" id="1801748.A3B84_02095"/>
<evidence type="ECO:0000256" key="7">
    <source>
        <dbReference type="ARBA" id="ARBA00022958"/>
    </source>
</evidence>
<comment type="caution">
    <text evidence="14">The sequence shown here is derived from an EMBL/GenBank/DDBJ whole genome shotgun (WGS) entry which is preliminary data.</text>
</comment>
<evidence type="ECO:0000256" key="12">
    <source>
        <dbReference type="ARBA" id="ARBA00034430"/>
    </source>
</evidence>
<evidence type="ECO:0000256" key="13">
    <source>
        <dbReference type="SAM" id="Phobius"/>
    </source>
</evidence>
<keyword evidence="8 13" id="KW-1133">Transmembrane helix</keyword>
<evidence type="ECO:0000313" key="14">
    <source>
        <dbReference type="EMBL" id="OGI71580.1"/>
    </source>
</evidence>
<dbReference type="GO" id="GO:0016020">
    <property type="term" value="C:membrane"/>
    <property type="evidence" value="ECO:0007669"/>
    <property type="project" value="UniProtKB-SubCell"/>
</dbReference>
<name>A0A1F6VPK5_9BACT</name>
<dbReference type="AlphaFoldDB" id="A0A1F6VPK5"/>
<evidence type="ECO:0000256" key="5">
    <source>
        <dbReference type="ARBA" id="ARBA00022692"/>
    </source>
</evidence>